<sequence length="180" mass="21635">MKKNIFLDLDNTLISAEPLEDIQDPIKFQERASKFDFKVMEDLYLICARPKLQPFLDFLFKNFNVNVWTAASKDYALFIIDEFILKKDTTRKINFILFDHHCRVSKKIYKKSKKLEMLWESHKLTEFDRRNTFIIDDLEEVYESQPKNCFPVKPFFFLDRDGEFDQELLKLKSKLTNTLL</sequence>
<dbReference type="KEGG" id="vg:19738622"/>
<evidence type="ECO:0000313" key="2">
    <source>
        <dbReference type="EMBL" id="CCV02410.1"/>
    </source>
</evidence>
<proteinExistence type="predicted"/>
<evidence type="ECO:0000259" key="1">
    <source>
        <dbReference type="PROSITE" id="PS50969"/>
    </source>
</evidence>
<accession>A0A068QL29</accession>
<dbReference type="InterPro" id="IPR023214">
    <property type="entry name" value="HAD_sf"/>
</dbReference>
<name>A0A068QL29_9VIRU</name>
<dbReference type="Pfam" id="PF03031">
    <property type="entry name" value="NIF"/>
    <property type="match status" value="1"/>
</dbReference>
<keyword evidence="2" id="KW-0378">Hydrolase</keyword>
<keyword evidence="3" id="KW-1185">Reference proteome</keyword>
<gene>
    <name evidence="2" type="primary">038L</name>
    <name evidence="2" type="ORF">IIV31_038L</name>
</gene>
<dbReference type="GeneID" id="19738622"/>
<dbReference type="PROSITE" id="PS50969">
    <property type="entry name" value="FCP1"/>
    <property type="match status" value="1"/>
</dbReference>
<dbReference type="InterPro" id="IPR036412">
    <property type="entry name" value="HAD-like_sf"/>
</dbReference>
<dbReference type="EMBL" id="HF920637">
    <property type="protein sequence ID" value="CCV02410.1"/>
    <property type="molecule type" value="Genomic_DNA"/>
</dbReference>
<dbReference type="Proteomes" id="UP000114278">
    <property type="component" value="Segment"/>
</dbReference>
<protein>
    <submittedName>
        <fullName evidence="2">Haloacid dehalogenase-like hydrolases</fullName>
    </submittedName>
</protein>
<dbReference type="OrthoDB" id="18352at10239"/>
<dbReference type="SUPFAM" id="SSF56784">
    <property type="entry name" value="HAD-like"/>
    <property type="match status" value="1"/>
</dbReference>
<dbReference type="InterPro" id="IPR050365">
    <property type="entry name" value="TIM50"/>
</dbReference>
<dbReference type="GO" id="GO:0016787">
    <property type="term" value="F:hydrolase activity"/>
    <property type="evidence" value="ECO:0007669"/>
    <property type="project" value="UniProtKB-KW"/>
</dbReference>
<dbReference type="SMART" id="SM00577">
    <property type="entry name" value="CPDc"/>
    <property type="match status" value="1"/>
</dbReference>
<dbReference type="InterPro" id="IPR004274">
    <property type="entry name" value="FCP1_dom"/>
</dbReference>
<feature type="domain" description="FCP1 homology" evidence="1">
    <location>
        <begin position="1"/>
        <end position="175"/>
    </location>
</feature>
<dbReference type="PANTHER" id="PTHR12210">
    <property type="entry name" value="DULLARD PROTEIN PHOSPHATASE"/>
    <property type="match status" value="1"/>
</dbReference>
<dbReference type="Gene3D" id="3.40.50.1000">
    <property type="entry name" value="HAD superfamily/HAD-like"/>
    <property type="match status" value="1"/>
</dbReference>
<reference evidence="2 3" key="1">
    <citation type="journal article" date="2014" name="J. Gen. Virol.">
        <title>Genome sequence of a crustacean iridovirus, IIV31, isolated from the pill bug, Armadillidium vulgare.</title>
        <authorList>
            <person name="Piegu B."/>
            <person name="Guizard S."/>
            <person name="Yeping T."/>
            <person name="Cruaud C."/>
            <person name="Asgari S."/>
            <person name="Bideshi D.K."/>
            <person name="Federici B.A."/>
            <person name="Bigot Y."/>
        </authorList>
    </citation>
    <scope>NUCLEOTIDE SEQUENCE [LARGE SCALE GENOMIC DNA]</scope>
</reference>
<organism evidence="2 3">
    <name type="scientific">Armadillidium vulgare iridescent virus</name>
    <dbReference type="NCBI Taxonomy" id="72201"/>
    <lineage>
        <taxon>Viruses</taxon>
        <taxon>Varidnaviria</taxon>
        <taxon>Bamfordvirae</taxon>
        <taxon>Nucleocytoviricota</taxon>
        <taxon>Megaviricetes</taxon>
        <taxon>Pimascovirales</taxon>
        <taxon>Pimascovirales incertae sedis</taxon>
        <taxon>Iridoviridae</taxon>
        <taxon>Betairidovirinae</taxon>
        <taxon>Iridovirus</taxon>
        <taxon>Iridovirus armadillidium1</taxon>
        <taxon>Invertebrate iridescent virus 31</taxon>
    </lineage>
</organism>
<evidence type="ECO:0000313" key="3">
    <source>
        <dbReference type="Proteomes" id="UP000114278"/>
    </source>
</evidence>
<dbReference type="RefSeq" id="YP_009046652.1">
    <property type="nucleotide sequence ID" value="NC_024451.1"/>
</dbReference>